<dbReference type="SUPFAM" id="SSF81606">
    <property type="entry name" value="PP2C-like"/>
    <property type="match status" value="1"/>
</dbReference>
<reference evidence="1 2" key="1">
    <citation type="journal article" date="2011" name="Front. Microbiol.">
        <title>Genomic signatures of strain selection and enhancement in Bacillus atrophaeus var. globigii, a historical biowarfare simulant.</title>
        <authorList>
            <person name="Gibbons H.S."/>
            <person name="Broomall S.M."/>
            <person name="McNew L.A."/>
            <person name="Daligault H."/>
            <person name="Chapman C."/>
            <person name="Bruce D."/>
            <person name="Karavis M."/>
            <person name="Krepps M."/>
            <person name="McGregor P.A."/>
            <person name="Hong C."/>
            <person name="Park K.H."/>
            <person name="Akmal A."/>
            <person name="Feldman A."/>
            <person name="Lin J.S."/>
            <person name="Chang W.E."/>
            <person name="Higgs B.W."/>
            <person name="Demirev P."/>
            <person name="Lindquist J."/>
            <person name="Liem A."/>
            <person name="Fochler E."/>
            <person name="Read T.D."/>
            <person name="Tapia R."/>
            <person name="Johnson S."/>
            <person name="Bishop-Lilly K.A."/>
            <person name="Detter C."/>
            <person name="Han C."/>
            <person name="Sozhamannan S."/>
            <person name="Rosenzweig C.N."/>
            <person name="Skowronski E.W."/>
        </authorList>
    </citation>
    <scope>NUCLEOTIDE SEQUENCE [LARGE SCALE GENOMIC DNA]</scope>
    <source>
        <strain evidence="1 2">GYP-17</strain>
    </source>
</reference>
<comment type="caution">
    <text evidence="1">The sequence shown here is derived from an EMBL/GenBank/DDBJ whole genome shotgun (WGS) entry which is preliminary data.</text>
</comment>
<dbReference type="InterPro" id="IPR036457">
    <property type="entry name" value="PPM-type-like_dom_sf"/>
</dbReference>
<evidence type="ECO:0000313" key="1">
    <source>
        <dbReference type="EMBL" id="RUO32845.1"/>
    </source>
</evidence>
<keyword evidence="2" id="KW-1185">Reference proteome</keyword>
<evidence type="ECO:0008006" key="3">
    <source>
        <dbReference type="Google" id="ProtNLM"/>
    </source>
</evidence>
<name>A0A432WGH7_9GAMM</name>
<protein>
    <recommendedName>
        <fullName evidence="3">PPM-type phosphatase domain-containing protein</fullName>
    </recommendedName>
</protein>
<evidence type="ECO:0000313" key="2">
    <source>
        <dbReference type="Proteomes" id="UP000288405"/>
    </source>
</evidence>
<sequence length="256" mass="28543">MSAANIAQPEGFIALPGATQPHYGDATVMFRFKDILLLAMFDISTSRPLPKDLLLMTFKTSIDDAVARSELTTTPGSLLNTLQDFAGMLNEQLSGGCVSITVAFIDTHRVWGYCAGDVRMGYVRAGTLNWLSPVHTAANVFGPFTDELKSSPSRHILTRCLKLHRTFDPVYFQFDLRDDGQLVCATDGFWCDSHWGNAQSLISLPSQRPIDDCTCLWFNPRMLLAKTEPSLAHNELQFFTQYDHLEIRAEYGAITP</sequence>
<dbReference type="RefSeq" id="WP_126776971.1">
    <property type="nucleotide sequence ID" value="NZ_PIPM01000006.1"/>
</dbReference>
<gene>
    <name evidence="1" type="ORF">CWE11_07390</name>
</gene>
<dbReference type="Proteomes" id="UP000288405">
    <property type="component" value="Unassembled WGS sequence"/>
</dbReference>
<dbReference type="Gene3D" id="3.60.40.10">
    <property type="entry name" value="PPM-type phosphatase domain"/>
    <property type="match status" value="1"/>
</dbReference>
<proteinExistence type="predicted"/>
<dbReference type="OrthoDB" id="6402115at2"/>
<dbReference type="EMBL" id="PIPM01000006">
    <property type="protein sequence ID" value="RUO32845.1"/>
    <property type="molecule type" value="Genomic_DNA"/>
</dbReference>
<organism evidence="1 2">
    <name type="scientific">Aliidiomarina sanyensis</name>
    <dbReference type="NCBI Taxonomy" id="1249555"/>
    <lineage>
        <taxon>Bacteria</taxon>
        <taxon>Pseudomonadati</taxon>
        <taxon>Pseudomonadota</taxon>
        <taxon>Gammaproteobacteria</taxon>
        <taxon>Alteromonadales</taxon>
        <taxon>Idiomarinaceae</taxon>
        <taxon>Aliidiomarina</taxon>
    </lineage>
</organism>
<accession>A0A432WGH7</accession>
<dbReference type="AlphaFoldDB" id="A0A432WGH7"/>